<proteinExistence type="predicted"/>
<keyword evidence="2" id="KW-1185">Reference proteome</keyword>
<dbReference type="WBParaSite" id="SPAL_0000079600.1">
    <property type="protein sequence ID" value="SPAL_0000079600.1"/>
    <property type="gene ID" value="SPAL_0000079600"/>
</dbReference>
<dbReference type="AlphaFoldDB" id="A0A0N5B3Z4"/>
<accession>A0A0N5B3Z4</accession>
<keyword evidence="1" id="KW-0175">Coiled coil</keyword>
<name>A0A0N5B3Z4_STREA</name>
<evidence type="ECO:0000313" key="3">
    <source>
        <dbReference type="WBParaSite" id="SPAL_0000079600.1"/>
    </source>
</evidence>
<sequence length="321" mass="38612">MTVKIRQNFCDNLILFEQKILINYFLSMFGNFEKKVNGQTFIRWIDDSLRTISSHIPVYYHPNLLCDYIDDVDEELVKFHVALDNGTLDFDKIISSYEMLLGKFKKHKEEINKLCRRPLNENNYEPRNELLLSDLCSRKVHPIFYTKNEEKMILSCNKEEFNAWFRNEICCILDFIDRYREGNMKYEFPTNADELGRRAEIKNTMNTSEYENELMHLYQRVLLVYSLIYSKYTQTTAFKHKIIKETNFLKQLLFSIAEEMDFRCIRINYFINSYKLYVKGLNEKNQNIKNLSDDINRRSDDLKLLEKSVSKYFKLEYLEAL</sequence>
<organism evidence="2 3">
    <name type="scientific">Strongyloides papillosus</name>
    <name type="common">Intestinal threadworm</name>
    <dbReference type="NCBI Taxonomy" id="174720"/>
    <lineage>
        <taxon>Eukaryota</taxon>
        <taxon>Metazoa</taxon>
        <taxon>Ecdysozoa</taxon>
        <taxon>Nematoda</taxon>
        <taxon>Chromadorea</taxon>
        <taxon>Rhabditida</taxon>
        <taxon>Tylenchina</taxon>
        <taxon>Panagrolaimomorpha</taxon>
        <taxon>Strongyloidoidea</taxon>
        <taxon>Strongyloididae</taxon>
        <taxon>Strongyloides</taxon>
    </lineage>
</organism>
<evidence type="ECO:0000313" key="2">
    <source>
        <dbReference type="Proteomes" id="UP000046392"/>
    </source>
</evidence>
<feature type="coiled-coil region" evidence="1">
    <location>
        <begin position="278"/>
        <end position="308"/>
    </location>
</feature>
<protein>
    <submittedName>
        <fullName evidence="3">Uncharacterized protein</fullName>
    </submittedName>
</protein>
<evidence type="ECO:0000256" key="1">
    <source>
        <dbReference type="SAM" id="Coils"/>
    </source>
</evidence>
<dbReference type="Proteomes" id="UP000046392">
    <property type="component" value="Unplaced"/>
</dbReference>
<reference evidence="3" key="1">
    <citation type="submission" date="2017-02" db="UniProtKB">
        <authorList>
            <consortium name="WormBaseParasite"/>
        </authorList>
    </citation>
    <scope>IDENTIFICATION</scope>
</reference>